<protein>
    <submittedName>
        <fullName evidence="2">Uncharacterized protein</fullName>
    </submittedName>
</protein>
<feature type="compositionally biased region" description="Polar residues" evidence="1">
    <location>
        <begin position="1"/>
        <end position="19"/>
    </location>
</feature>
<dbReference type="EMBL" id="JAJJMB010001160">
    <property type="protein sequence ID" value="KAI3958346.1"/>
    <property type="molecule type" value="Genomic_DNA"/>
</dbReference>
<name>A0AAD4XY66_9MAGN</name>
<keyword evidence="3" id="KW-1185">Reference proteome</keyword>
<sequence>MEESVASTSHDFSQLYVSTNPPPSRKLEPIDFSSLKWWGSIGFTRRRKGPNF</sequence>
<reference evidence="2" key="1">
    <citation type="submission" date="2022-04" db="EMBL/GenBank/DDBJ databases">
        <title>A functionally conserved STORR gene fusion in Papaver species that diverged 16.8 million years ago.</title>
        <authorList>
            <person name="Catania T."/>
        </authorList>
    </citation>
    <scope>NUCLEOTIDE SEQUENCE</scope>
    <source>
        <strain evidence="2">S-188037</strain>
    </source>
</reference>
<feature type="region of interest" description="Disordered" evidence="1">
    <location>
        <begin position="1"/>
        <end position="26"/>
    </location>
</feature>
<organism evidence="2 3">
    <name type="scientific">Papaver atlanticum</name>
    <dbReference type="NCBI Taxonomy" id="357466"/>
    <lineage>
        <taxon>Eukaryota</taxon>
        <taxon>Viridiplantae</taxon>
        <taxon>Streptophyta</taxon>
        <taxon>Embryophyta</taxon>
        <taxon>Tracheophyta</taxon>
        <taxon>Spermatophyta</taxon>
        <taxon>Magnoliopsida</taxon>
        <taxon>Ranunculales</taxon>
        <taxon>Papaveraceae</taxon>
        <taxon>Papaveroideae</taxon>
        <taxon>Papaver</taxon>
    </lineage>
</organism>
<evidence type="ECO:0000313" key="3">
    <source>
        <dbReference type="Proteomes" id="UP001202328"/>
    </source>
</evidence>
<evidence type="ECO:0000256" key="1">
    <source>
        <dbReference type="SAM" id="MobiDB-lite"/>
    </source>
</evidence>
<gene>
    <name evidence="2" type="ORF">MKW98_011034</name>
</gene>
<proteinExistence type="predicted"/>
<dbReference type="Proteomes" id="UP001202328">
    <property type="component" value="Unassembled WGS sequence"/>
</dbReference>
<accession>A0AAD4XY66</accession>
<feature type="non-terminal residue" evidence="2">
    <location>
        <position position="52"/>
    </location>
</feature>
<evidence type="ECO:0000313" key="2">
    <source>
        <dbReference type="EMBL" id="KAI3958346.1"/>
    </source>
</evidence>
<dbReference type="AlphaFoldDB" id="A0AAD4XY66"/>
<comment type="caution">
    <text evidence="2">The sequence shown here is derived from an EMBL/GenBank/DDBJ whole genome shotgun (WGS) entry which is preliminary data.</text>
</comment>